<evidence type="ECO:0000313" key="2">
    <source>
        <dbReference type="Proteomes" id="UP000011135"/>
    </source>
</evidence>
<dbReference type="Proteomes" id="UP000011135">
    <property type="component" value="Unassembled WGS sequence"/>
</dbReference>
<dbReference type="RefSeq" id="WP_009583577.1">
    <property type="nucleotide sequence ID" value="NZ_AMZN01000134.1"/>
</dbReference>
<reference evidence="1 2" key="1">
    <citation type="submission" date="2012-12" db="EMBL/GenBank/DDBJ databases">
        <title>Genome assembly of Fulvivirga imtechensis AK7.</title>
        <authorList>
            <person name="Nupur N."/>
            <person name="Khatri I."/>
            <person name="Kumar R."/>
            <person name="Subramanian S."/>
            <person name="Pinnaka A."/>
        </authorList>
    </citation>
    <scope>NUCLEOTIDE SEQUENCE [LARGE SCALE GENOMIC DNA]</scope>
    <source>
        <strain evidence="1 2">AK7</strain>
    </source>
</reference>
<proteinExistence type="predicted"/>
<name>L8JH46_9BACT</name>
<accession>L8JH46</accession>
<sequence>MVNNRYFVEKLSVMSDLQIQKLELLEWMASLQDKSLIEKLVKWKEKHQRISLEQYNAEIEAADAQIDAGDYLTHEEAAKEIRSWREK</sequence>
<dbReference type="OrthoDB" id="840401at2"/>
<dbReference type="AlphaFoldDB" id="L8JH46"/>
<dbReference type="EMBL" id="AMZN01000134">
    <property type="protein sequence ID" value="ELR68186.1"/>
    <property type="molecule type" value="Genomic_DNA"/>
</dbReference>
<comment type="caution">
    <text evidence="1">The sequence shown here is derived from an EMBL/GenBank/DDBJ whole genome shotgun (WGS) entry which is preliminary data.</text>
</comment>
<gene>
    <name evidence="1" type="ORF">C900_00678</name>
</gene>
<evidence type="ECO:0000313" key="1">
    <source>
        <dbReference type="EMBL" id="ELR68186.1"/>
    </source>
</evidence>
<protein>
    <submittedName>
        <fullName evidence="1">Uncharacterized protein</fullName>
    </submittedName>
</protein>
<keyword evidence="2" id="KW-1185">Reference proteome</keyword>
<organism evidence="1 2">
    <name type="scientific">Fulvivirga imtechensis AK7</name>
    <dbReference type="NCBI Taxonomy" id="1237149"/>
    <lineage>
        <taxon>Bacteria</taxon>
        <taxon>Pseudomonadati</taxon>
        <taxon>Bacteroidota</taxon>
        <taxon>Cytophagia</taxon>
        <taxon>Cytophagales</taxon>
        <taxon>Fulvivirgaceae</taxon>
        <taxon>Fulvivirga</taxon>
    </lineage>
</organism>
<dbReference type="STRING" id="1237149.C900_00678"/>